<evidence type="ECO:0000256" key="9">
    <source>
        <dbReference type="ARBA" id="ARBA00031593"/>
    </source>
</evidence>
<evidence type="ECO:0000256" key="8">
    <source>
        <dbReference type="ARBA" id="ARBA00023273"/>
    </source>
</evidence>
<keyword evidence="8" id="KW-0966">Cell projection</keyword>
<dbReference type="GO" id="GO:0097546">
    <property type="term" value="C:ciliary base"/>
    <property type="evidence" value="ECO:0007669"/>
    <property type="project" value="TreeGrafter"/>
</dbReference>
<evidence type="ECO:0000259" key="11">
    <source>
        <dbReference type="Pfam" id="PF11527"/>
    </source>
</evidence>
<keyword evidence="7" id="KW-0969">Cilium</keyword>
<evidence type="ECO:0000256" key="5">
    <source>
        <dbReference type="ARBA" id="ARBA00022490"/>
    </source>
</evidence>
<evidence type="ECO:0000256" key="10">
    <source>
        <dbReference type="SAM" id="MobiDB-lite"/>
    </source>
</evidence>
<evidence type="ECO:0000256" key="4">
    <source>
        <dbReference type="ARBA" id="ARBA00021815"/>
    </source>
</evidence>
<dbReference type="GO" id="GO:0005930">
    <property type="term" value="C:axoneme"/>
    <property type="evidence" value="ECO:0007669"/>
    <property type="project" value="TreeGrafter"/>
</dbReference>
<accession>A0A6G0XJ32</accession>
<dbReference type="AlphaFoldDB" id="A0A6G0XJ32"/>
<reference evidence="12 13" key="1">
    <citation type="submission" date="2019-07" db="EMBL/GenBank/DDBJ databases">
        <title>Genomics analysis of Aphanomyces spp. identifies a new class of oomycete effector associated with host adaptation.</title>
        <authorList>
            <person name="Gaulin E."/>
        </authorList>
    </citation>
    <scope>NUCLEOTIDE SEQUENCE [LARGE SCALE GENOMIC DNA]</scope>
    <source>
        <strain evidence="12 13">ATCC 201684</strain>
    </source>
</reference>
<dbReference type="EMBL" id="VJMJ01000053">
    <property type="protein sequence ID" value="KAF0740276.1"/>
    <property type="molecule type" value="Genomic_DNA"/>
</dbReference>
<evidence type="ECO:0000313" key="12">
    <source>
        <dbReference type="EMBL" id="KAF0740276.1"/>
    </source>
</evidence>
<evidence type="ECO:0000313" key="13">
    <source>
        <dbReference type="Proteomes" id="UP000481153"/>
    </source>
</evidence>
<comment type="similarity">
    <text evidence="3">Belongs to the CFAP36 family.</text>
</comment>
<dbReference type="Pfam" id="PF11527">
    <property type="entry name" value="ARL2_Bind_BART"/>
    <property type="match status" value="1"/>
</dbReference>
<gene>
    <name evidence="12" type="ORF">Ae201684_004277</name>
</gene>
<dbReference type="VEuPathDB" id="FungiDB:AeMF1_003908"/>
<sequence>MPSESKHSRRDDDAKEVKDSDSAFDAKEGPTIIDRVVGFFFENEDFCKALDHFADNHCDIFDVESEEMQLEYTDLYQQFTKLFEDKIEEFIEAQGSSVKEFYKLVKKAHDKDPHGTIATYSRMLVATTDFAVFVLMMKQAKQAKVEAKRESK</sequence>
<comment type="subcellular location">
    <subcellularLocation>
        <location evidence="1">Cell projection</location>
        <location evidence="1">Cilium</location>
    </subcellularLocation>
    <subcellularLocation>
        <location evidence="2">Cytoplasm</location>
    </subcellularLocation>
</comment>
<dbReference type="InterPro" id="IPR042541">
    <property type="entry name" value="BART_sf"/>
</dbReference>
<organism evidence="12 13">
    <name type="scientific">Aphanomyces euteiches</name>
    <dbReference type="NCBI Taxonomy" id="100861"/>
    <lineage>
        <taxon>Eukaryota</taxon>
        <taxon>Sar</taxon>
        <taxon>Stramenopiles</taxon>
        <taxon>Oomycota</taxon>
        <taxon>Saprolegniomycetes</taxon>
        <taxon>Saprolegniales</taxon>
        <taxon>Verrucalvaceae</taxon>
        <taxon>Aphanomyces</taxon>
    </lineage>
</organism>
<dbReference type="Gene3D" id="1.20.1520.10">
    <property type="entry name" value="ADP-ribosylation factor-like 2-binding protein, domain"/>
    <property type="match status" value="1"/>
</dbReference>
<keyword evidence="13" id="KW-1185">Reference proteome</keyword>
<dbReference type="PANTHER" id="PTHR21532:SF0">
    <property type="entry name" value="CILIA- AND FLAGELLA-ASSOCIATED PROTEIN 36"/>
    <property type="match status" value="1"/>
</dbReference>
<dbReference type="Proteomes" id="UP000481153">
    <property type="component" value="Unassembled WGS sequence"/>
</dbReference>
<feature type="domain" description="BART" evidence="11">
    <location>
        <begin position="31"/>
        <end position="143"/>
    </location>
</feature>
<dbReference type="InterPro" id="IPR038888">
    <property type="entry name" value="CFAP36"/>
</dbReference>
<name>A0A6G0XJ32_9STRA</name>
<comment type="caution">
    <text evidence="12">The sequence shown here is derived from an EMBL/GenBank/DDBJ whole genome shotgun (WGS) entry which is preliminary data.</text>
</comment>
<proteinExistence type="inferred from homology"/>
<evidence type="ECO:0000256" key="7">
    <source>
        <dbReference type="ARBA" id="ARBA00023069"/>
    </source>
</evidence>
<evidence type="ECO:0000256" key="1">
    <source>
        <dbReference type="ARBA" id="ARBA00004138"/>
    </source>
</evidence>
<keyword evidence="5" id="KW-0963">Cytoplasm</keyword>
<feature type="region of interest" description="Disordered" evidence="10">
    <location>
        <begin position="1"/>
        <end position="23"/>
    </location>
</feature>
<protein>
    <recommendedName>
        <fullName evidence="4">Cilia- and flagella-associated protein 36</fullName>
    </recommendedName>
    <alternativeName>
        <fullName evidence="9">Coiled-coil domain-containing protein 104</fullName>
    </alternativeName>
</protein>
<evidence type="ECO:0000256" key="3">
    <source>
        <dbReference type="ARBA" id="ARBA00007460"/>
    </source>
</evidence>
<evidence type="ECO:0000256" key="6">
    <source>
        <dbReference type="ARBA" id="ARBA00023054"/>
    </source>
</evidence>
<evidence type="ECO:0000256" key="2">
    <source>
        <dbReference type="ARBA" id="ARBA00004496"/>
    </source>
</evidence>
<keyword evidence="6" id="KW-0175">Coiled coil</keyword>
<dbReference type="PANTHER" id="PTHR21532">
    <property type="entry name" value="PHOSPHODIESTERASE HL"/>
    <property type="match status" value="1"/>
</dbReference>
<dbReference type="InterPro" id="IPR023379">
    <property type="entry name" value="BART_dom"/>
</dbReference>